<keyword evidence="6" id="KW-0472">Membrane</keyword>
<dbReference type="Proteomes" id="UP000248598">
    <property type="component" value="Chromosome 1"/>
</dbReference>
<keyword evidence="6" id="KW-1133">Transmembrane helix</keyword>
<reference evidence="8 9" key="1">
    <citation type="submission" date="2018-06" db="EMBL/GenBank/DDBJ databases">
        <authorList>
            <consortium name="Pathogen Informatics"/>
            <person name="Doyle S."/>
        </authorList>
    </citation>
    <scope>NUCLEOTIDE SEQUENCE [LARGE SCALE GENOMIC DNA]</scope>
    <source>
        <strain evidence="8 9">NCTC10529</strain>
    </source>
</reference>
<keyword evidence="6" id="KW-0812">Transmembrane</keyword>
<dbReference type="AlphaFoldDB" id="A0AAX2J6T4"/>
<dbReference type="PANTHER" id="PTHR42987:SF8">
    <property type="entry name" value="PROTEINASE"/>
    <property type="match status" value="1"/>
</dbReference>
<dbReference type="InterPro" id="IPR002142">
    <property type="entry name" value="Peptidase_S49"/>
</dbReference>
<keyword evidence="2 8" id="KW-0645">Protease</keyword>
<dbReference type="InterPro" id="IPR047272">
    <property type="entry name" value="S49_SppA_C"/>
</dbReference>
<feature type="transmembrane region" description="Helical" evidence="6">
    <location>
        <begin position="47"/>
        <end position="67"/>
    </location>
</feature>
<feature type="domain" description="Peptidase S49" evidence="7">
    <location>
        <begin position="150"/>
        <end position="295"/>
    </location>
</feature>
<evidence type="ECO:0000256" key="2">
    <source>
        <dbReference type="ARBA" id="ARBA00022670"/>
    </source>
</evidence>
<dbReference type="GeneID" id="93263039"/>
<evidence type="ECO:0000259" key="7">
    <source>
        <dbReference type="Pfam" id="PF01343"/>
    </source>
</evidence>
<feature type="compositionally biased region" description="Basic and acidic residues" evidence="5">
    <location>
        <begin position="1"/>
        <end position="10"/>
    </location>
</feature>
<keyword evidence="4" id="KW-0720">Serine protease</keyword>
<dbReference type="PANTHER" id="PTHR42987">
    <property type="entry name" value="PEPTIDASE S49"/>
    <property type="match status" value="1"/>
</dbReference>
<dbReference type="InterPro" id="IPR029045">
    <property type="entry name" value="ClpP/crotonase-like_dom_sf"/>
</dbReference>
<dbReference type="Pfam" id="PF01343">
    <property type="entry name" value="Peptidase_S49"/>
    <property type="match status" value="1"/>
</dbReference>
<dbReference type="EMBL" id="LS483426">
    <property type="protein sequence ID" value="SQH25567.1"/>
    <property type="molecule type" value="Genomic_DNA"/>
</dbReference>
<dbReference type="Gene3D" id="3.90.226.10">
    <property type="entry name" value="2-enoyl-CoA Hydratase, Chain A, domain 1"/>
    <property type="match status" value="2"/>
</dbReference>
<feature type="region of interest" description="Disordered" evidence="5">
    <location>
        <begin position="1"/>
        <end position="20"/>
    </location>
</feature>
<evidence type="ECO:0000256" key="3">
    <source>
        <dbReference type="ARBA" id="ARBA00022801"/>
    </source>
</evidence>
<dbReference type="GO" id="GO:0006508">
    <property type="term" value="P:proteolysis"/>
    <property type="evidence" value="ECO:0007669"/>
    <property type="project" value="UniProtKB-KW"/>
</dbReference>
<evidence type="ECO:0000256" key="4">
    <source>
        <dbReference type="ARBA" id="ARBA00022825"/>
    </source>
</evidence>
<keyword evidence="3 8" id="KW-0378">Hydrolase</keyword>
<dbReference type="KEGG" id="kki:KKKWG1_0986"/>
<organism evidence="8 9">
    <name type="scientific">Kingella kingae</name>
    <dbReference type="NCBI Taxonomy" id="504"/>
    <lineage>
        <taxon>Bacteria</taxon>
        <taxon>Pseudomonadati</taxon>
        <taxon>Pseudomonadota</taxon>
        <taxon>Betaproteobacteria</taxon>
        <taxon>Neisseriales</taxon>
        <taxon>Neisseriaceae</taxon>
        <taxon>Kingella</taxon>
    </lineage>
</organism>
<dbReference type="EC" id="3.4.21.-" evidence="8"/>
<evidence type="ECO:0000256" key="1">
    <source>
        <dbReference type="ARBA" id="ARBA00008683"/>
    </source>
</evidence>
<evidence type="ECO:0000313" key="8">
    <source>
        <dbReference type="EMBL" id="SQH25567.1"/>
    </source>
</evidence>
<proteinExistence type="inferred from homology"/>
<evidence type="ECO:0000313" key="9">
    <source>
        <dbReference type="Proteomes" id="UP000248598"/>
    </source>
</evidence>
<evidence type="ECO:0000256" key="5">
    <source>
        <dbReference type="SAM" id="MobiDB-lite"/>
    </source>
</evidence>
<protein>
    <submittedName>
        <fullName evidence="8">Protease 4</fullName>
        <ecNumber evidence="8">3.4.21.-</ecNumber>
    </submittedName>
</protein>
<dbReference type="CDD" id="cd07023">
    <property type="entry name" value="S49_Sppa_N_C"/>
    <property type="match status" value="1"/>
</dbReference>
<gene>
    <name evidence="8" type="primary">sppA</name>
    <name evidence="8" type="ORF">NCTC10529_01768</name>
</gene>
<dbReference type="GO" id="GO:0008236">
    <property type="term" value="F:serine-type peptidase activity"/>
    <property type="evidence" value="ECO:0007669"/>
    <property type="project" value="UniProtKB-KW"/>
</dbReference>
<evidence type="ECO:0000256" key="6">
    <source>
        <dbReference type="SAM" id="Phobius"/>
    </source>
</evidence>
<accession>A0AAX2J6T4</accession>
<name>A0AAX2J6T4_KINKI</name>
<dbReference type="RefSeq" id="WP_003786325.1">
    <property type="nucleotide sequence ID" value="NZ_CP050136.1"/>
</dbReference>
<dbReference type="SUPFAM" id="SSF52096">
    <property type="entry name" value="ClpP/crotonase"/>
    <property type="match status" value="1"/>
</dbReference>
<sequence>MVYRIKREDGTTDQQAQNEEQWAQNTLREVLLAAYQEQKRARMWRNIWRVVGLLVFLAMLAGLRGGMRQGEQARESASRFAHQPHTAVVKLTGEIGGSEQRNQVDILREGMQAAYRNPNAKAIIIHANSPGGSPVVSNIAFAEVRRMRAEHKNIPVYVVAQDMCASGCYYIAAAADKIFADPSSLMGSIGVIGSSFDATGLMEKLGIQRRVRIAGNNKGMGDPFTAESPEQQAIWQQMLDQIHGEFIQAVKQGRGNRLQEKQYPDLFSGRIFTGIEAKKAGLVDDLGNVYSVARDVVKAPNLVDYTPEQDDLARLLSRHLGAQVQNQAQEWLSKVW</sequence>
<comment type="similarity">
    <text evidence="1">Belongs to the peptidase S49 family.</text>
</comment>